<dbReference type="Proteomes" id="UP000838412">
    <property type="component" value="Unassembled WGS sequence"/>
</dbReference>
<dbReference type="EMBL" id="CAKMNS010000176">
    <property type="protein sequence ID" value="CAH1277169.1"/>
    <property type="molecule type" value="Genomic_DNA"/>
</dbReference>
<proteinExistence type="predicted"/>
<evidence type="ECO:0000259" key="1">
    <source>
        <dbReference type="Pfam" id="PF00024"/>
    </source>
</evidence>
<dbReference type="Pfam" id="PF00024">
    <property type="entry name" value="PAN_1"/>
    <property type="match status" value="1"/>
</dbReference>
<gene>
    <name evidence="2" type="primary">Hypp9489</name>
    <name evidence="2" type="ORF">BLAG_LOCUS26009</name>
</gene>
<accession>A0A8S4MN36</accession>
<evidence type="ECO:0000313" key="3">
    <source>
        <dbReference type="Proteomes" id="UP000838412"/>
    </source>
</evidence>
<dbReference type="Gene3D" id="3.50.4.10">
    <property type="entry name" value="Hepatocyte Growth Factor"/>
    <property type="match status" value="1"/>
</dbReference>
<feature type="non-terminal residue" evidence="2">
    <location>
        <position position="1"/>
    </location>
</feature>
<name>A0A8S4MN36_BRALA</name>
<keyword evidence="3" id="KW-1185">Reference proteome</keyword>
<evidence type="ECO:0000313" key="2">
    <source>
        <dbReference type="EMBL" id="CAH1277169.1"/>
    </source>
</evidence>
<comment type="caution">
    <text evidence="2">The sequence shown here is derived from an EMBL/GenBank/DDBJ whole genome shotgun (WGS) entry which is preliminary data.</text>
</comment>
<dbReference type="AlphaFoldDB" id="A0A8S4MN36"/>
<sequence length="64" mass="6672">MVVLSGGSIPLDFFDFYDGLALSGHNDETIRGVTPAKCATLCLQGTTAVPIGTCLSFDYDNNGA</sequence>
<organism evidence="2 3">
    <name type="scientific">Branchiostoma lanceolatum</name>
    <name type="common">Common lancelet</name>
    <name type="synonym">Amphioxus lanceolatum</name>
    <dbReference type="NCBI Taxonomy" id="7740"/>
    <lineage>
        <taxon>Eukaryota</taxon>
        <taxon>Metazoa</taxon>
        <taxon>Chordata</taxon>
        <taxon>Cephalochordata</taxon>
        <taxon>Leptocardii</taxon>
        <taxon>Amphioxiformes</taxon>
        <taxon>Branchiostomatidae</taxon>
        <taxon>Branchiostoma</taxon>
    </lineage>
</organism>
<feature type="domain" description="Apple" evidence="1">
    <location>
        <begin position="14"/>
        <end position="62"/>
    </location>
</feature>
<reference evidence="2" key="1">
    <citation type="submission" date="2022-01" db="EMBL/GenBank/DDBJ databases">
        <authorList>
            <person name="Braso-Vives M."/>
        </authorList>
    </citation>
    <scope>NUCLEOTIDE SEQUENCE</scope>
</reference>
<dbReference type="InterPro" id="IPR003609">
    <property type="entry name" value="Pan_app"/>
</dbReference>
<protein>
    <submittedName>
        <fullName evidence="2">Hypp9489 protein</fullName>
    </submittedName>
</protein>